<evidence type="ECO:0000313" key="1">
    <source>
        <dbReference type="EMBL" id="OCK86663.1"/>
    </source>
</evidence>
<accession>A0ACC8EKN8</accession>
<name>A0ACC8EKN8_9PEZI</name>
<organism evidence="1 2">
    <name type="scientific">Cenococcum geophilum 1.58</name>
    <dbReference type="NCBI Taxonomy" id="794803"/>
    <lineage>
        <taxon>Eukaryota</taxon>
        <taxon>Fungi</taxon>
        <taxon>Dikarya</taxon>
        <taxon>Ascomycota</taxon>
        <taxon>Pezizomycotina</taxon>
        <taxon>Dothideomycetes</taxon>
        <taxon>Pleosporomycetidae</taxon>
        <taxon>Gloniales</taxon>
        <taxon>Gloniaceae</taxon>
        <taxon>Cenococcum</taxon>
    </lineage>
</organism>
<proteinExistence type="predicted"/>
<dbReference type="EMBL" id="KV748292">
    <property type="protein sequence ID" value="OCK86663.1"/>
    <property type="molecule type" value="Genomic_DNA"/>
</dbReference>
<evidence type="ECO:0000313" key="2">
    <source>
        <dbReference type="Proteomes" id="UP000250078"/>
    </source>
</evidence>
<protein>
    <submittedName>
        <fullName evidence="1">Uncharacterized protein</fullName>
    </submittedName>
</protein>
<reference evidence="1 2" key="1">
    <citation type="journal article" date="2016" name="Nat. Commun.">
        <title>Ectomycorrhizal ecology is imprinted in the genome of the dominant symbiotic fungus Cenococcum geophilum.</title>
        <authorList>
            <consortium name="DOE Joint Genome Institute"/>
            <person name="Peter M."/>
            <person name="Kohler A."/>
            <person name="Ohm R.A."/>
            <person name="Kuo A."/>
            <person name="Krutzmann J."/>
            <person name="Morin E."/>
            <person name="Arend M."/>
            <person name="Barry K.W."/>
            <person name="Binder M."/>
            <person name="Choi C."/>
            <person name="Clum A."/>
            <person name="Copeland A."/>
            <person name="Grisel N."/>
            <person name="Haridas S."/>
            <person name="Kipfer T."/>
            <person name="LaButti K."/>
            <person name="Lindquist E."/>
            <person name="Lipzen A."/>
            <person name="Maire R."/>
            <person name="Meier B."/>
            <person name="Mihaltcheva S."/>
            <person name="Molinier V."/>
            <person name="Murat C."/>
            <person name="Poggeler S."/>
            <person name="Quandt C.A."/>
            <person name="Sperisen C."/>
            <person name="Tritt A."/>
            <person name="Tisserant E."/>
            <person name="Crous P.W."/>
            <person name="Henrissat B."/>
            <person name="Nehls U."/>
            <person name="Egli S."/>
            <person name="Spatafora J.W."/>
            <person name="Grigoriev I.V."/>
            <person name="Martin F.M."/>
        </authorList>
    </citation>
    <scope>NUCLEOTIDE SEQUENCE [LARGE SCALE GENOMIC DNA]</scope>
    <source>
        <strain evidence="1 2">1.58</strain>
    </source>
</reference>
<sequence>MAEHESGASNQSLPVIQDLKPDRTYYIVPHSNFTKKIEIFDLTSQVKEQHDSEALKEEIKTLVKSSHPESCLTISKSNFWGTELAVHEPPAGATIVEWKGSARAHGPSRFTFPADSPHSTHPIELKPSKFWTKNEQFVQDSITYSWGFDSKFSQKKLTLYKCTGVEKVVVAKYCSMATFKTGGVLLLDSEEVDEVIAVITCCAMLRKKRQRDS</sequence>
<gene>
    <name evidence="1" type="ORF">K441DRAFT_672026</name>
</gene>
<dbReference type="Proteomes" id="UP000250078">
    <property type="component" value="Unassembled WGS sequence"/>
</dbReference>
<keyword evidence="2" id="KW-1185">Reference proteome</keyword>